<accession>A0A392MKI4</accession>
<gene>
    <name evidence="2" type="ORF">A2U01_0007634</name>
</gene>
<reference evidence="2 3" key="1">
    <citation type="journal article" date="2018" name="Front. Plant Sci.">
        <title>Red Clover (Trifolium pratense) and Zigzag Clover (T. medium) - A Picture of Genomic Similarities and Differences.</title>
        <authorList>
            <person name="Dluhosova J."/>
            <person name="Istvanek J."/>
            <person name="Nedelnik J."/>
            <person name="Repkova J."/>
        </authorList>
    </citation>
    <scope>NUCLEOTIDE SEQUENCE [LARGE SCALE GENOMIC DNA]</scope>
    <source>
        <strain evidence="3">cv. 10/8</strain>
        <tissue evidence="2">Leaf</tissue>
    </source>
</reference>
<keyword evidence="3" id="KW-1185">Reference proteome</keyword>
<sequence length="68" mass="7837">MRINWYQSRFDPWAPGPNEKNEPYKRKGKNEPSGTPVVQRADLLPISMCKLGFMNPTWSPTSEVMNLV</sequence>
<evidence type="ECO:0000313" key="2">
    <source>
        <dbReference type="EMBL" id="MCH86774.1"/>
    </source>
</evidence>
<name>A0A392MKI4_9FABA</name>
<dbReference type="AlphaFoldDB" id="A0A392MKI4"/>
<evidence type="ECO:0000313" key="3">
    <source>
        <dbReference type="Proteomes" id="UP000265520"/>
    </source>
</evidence>
<feature type="region of interest" description="Disordered" evidence="1">
    <location>
        <begin position="1"/>
        <end position="37"/>
    </location>
</feature>
<dbReference type="Proteomes" id="UP000265520">
    <property type="component" value="Unassembled WGS sequence"/>
</dbReference>
<organism evidence="2 3">
    <name type="scientific">Trifolium medium</name>
    <dbReference type="NCBI Taxonomy" id="97028"/>
    <lineage>
        <taxon>Eukaryota</taxon>
        <taxon>Viridiplantae</taxon>
        <taxon>Streptophyta</taxon>
        <taxon>Embryophyta</taxon>
        <taxon>Tracheophyta</taxon>
        <taxon>Spermatophyta</taxon>
        <taxon>Magnoliopsida</taxon>
        <taxon>eudicotyledons</taxon>
        <taxon>Gunneridae</taxon>
        <taxon>Pentapetalae</taxon>
        <taxon>rosids</taxon>
        <taxon>fabids</taxon>
        <taxon>Fabales</taxon>
        <taxon>Fabaceae</taxon>
        <taxon>Papilionoideae</taxon>
        <taxon>50 kb inversion clade</taxon>
        <taxon>NPAAA clade</taxon>
        <taxon>Hologalegina</taxon>
        <taxon>IRL clade</taxon>
        <taxon>Trifolieae</taxon>
        <taxon>Trifolium</taxon>
    </lineage>
</organism>
<protein>
    <submittedName>
        <fullName evidence="2">Uncharacterized protein</fullName>
    </submittedName>
</protein>
<dbReference type="EMBL" id="LXQA010010925">
    <property type="protein sequence ID" value="MCH86774.1"/>
    <property type="molecule type" value="Genomic_DNA"/>
</dbReference>
<evidence type="ECO:0000256" key="1">
    <source>
        <dbReference type="SAM" id="MobiDB-lite"/>
    </source>
</evidence>
<proteinExistence type="predicted"/>
<comment type="caution">
    <text evidence="2">The sequence shown here is derived from an EMBL/GenBank/DDBJ whole genome shotgun (WGS) entry which is preliminary data.</text>
</comment>